<sequence>MINAFSGISSNTSVNILLRIQIVNIDDQLPYFPHSLKEYSAKMTTFADGRGFLGKIHAFDEDSAPFNNAFYSLLPQCSDESSQISLDGHTGELFAHNLTNLKVPEKICILASASKPDPVQLAKISQHDLDAFSSAILRLQLLPNPLTTADQPLLQMPLGLIRANNSHSLLEHQLLRQTIPIQSISVTNDNGLNSSTSNNGISGNRFKFALDFIEFLPYGQAGQRQKIVTLDLIRPLVGIDPENAQLRFDPAIAEAFEDGLYKFGISVEDGTGNKAKVYRNIHFLDDKLRLRFRFNEFIHTIGSNLTTFIDEIEKRLQGPYKVVASLPVRDEGKLQQKSSMCFHLWSPTSGAIVQHNESVRLLSTNVPRQQQNELLSNLYTLHHVTDIEHCEDPTLSSSNNVLFNSDTFGKSMLQSDSKRFLYWAIVIAVFALMLSAFVCYVFVVRRNGAFPTTTDNPYSTYVKSSKRTTPSSVFSVPEFIHPKSLRTDELEY</sequence>
<keyword evidence="2" id="KW-1185">Reference proteome</keyword>
<keyword evidence="1" id="KW-0812">Transmembrane</keyword>
<protein>
    <submittedName>
        <fullName evidence="3">Peptidase S72 domain-containing protein</fullName>
    </submittedName>
</protein>
<dbReference type="Proteomes" id="UP000887572">
    <property type="component" value="Unplaced"/>
</dbReference>
<evidence type="ECO:0000313" key="2">
    <source>
        <dbReference type="Proteomes" id="UP000887572"/>
    </source>
</evidence>
<feature type="transmembrane region" description="Helical" evidence="1">
    <location>
        <begin position="420"/>
        <end position="443"/>
    </location>
</feature>
<evidence type="ECO:0000313" key="3">
    <source>
        <dbReference type="WBParaSite" id="Gr19_v10_g7984.t1"/>
    </source>
</evidence>
<dbReference type="CDD" id="cd11304">
    <property type="entry name" value="Cadherin_repeat"/>
    <property type="match status" value="1"/>
</dbReference>
<organism evidence="2 3">
    <name type="scientific">Globodera rostochiensis</name>
    <name type="common">Golden nematode worm</name>
    <name type="synonym">Heterodera rostochiensis</name>
    <dbReference type="NCBI Taxonomy" id="31243"/>
    <lineage>
        <taxon>Eukaryota</taxon>
        <taxon>Metazoa</taxon>
        <taxon>Ecdysozoa</taxon>
        <taxon>Nematoda</taxon>
        <taxon>Chromadorea</taxon>
        <taxon>Rhabditida</taxon>
        <taxon>Tylenchina</taxon>
        <taxon>Tylenchomorpha</taxon>
        <taxon>Tylenchoidea</taxon>
        <taxon>Heteroderidae</taxon>
        <taxon>Heteroderinae</taxon>
        <taxon>Globodera</taxon>
    </lineage>
</organism>
<keyword evidence="1" id="KW-0472">Membrane</keyword>
<dbReference type="WBParaSite" id="Gr19_v10_g7984.t1">
    <property type="protein sequence ID" value="Gr19_v10_g7984.t1"/>
    <property type="gene ID" value="Gr19_v10_g7984"/>
</dbReference>
<name>A0A914I7E6_GLORO</name>
<keyword evidence="1" id="KW-1133">Transmembrane helix</keyword>
<reference evidence="3" key="1">
    <citation type="submission" date="2022-11" db="UniProtKB">
        <authorList>
            <consortium name="WormBaseParasite"/>
        </authorList>
    </citation>
    <scope>IDENTIFICATION</scope>
</reference>
<dbReference type="AlphaFoldDB" id="A0A914I7E6"/>
<evidence type="ECO:0000256" key="1">
    <source>
        <dbReference type="SAM" id="Phobius"/>
    </source>
</evidence>
<accession>A0A914I7E6</accession>
<proteinExistence type="predicted"/>